<dbReference type="Pfam" id="PF00440">
    <property type="entry name" value="TetR_N"/>
    <property type="match status" value="1"/>
</dbReference>
<dbReference type="PANTHER" id="PTHR43479">
    <property type="entry name" value="ACREF/ENVCD OPERON REPRESSOR-RELATED"/>
    <property type="match status" value="1"/>
</dbReference>
<feature type="DNA-binding region" description="H-T-H motif" evidence="2">
    <location>
        <begin position="25"/>
        <end position="44"/>
    </location>
</feature>
<dbReference type="InterPro" id="IPR001647">
    <property type="entry name" value="HTH_TetR"/>
</dbReference>
<dbReference type="InterPro" id="IPR050624">
    <property type="entry name" value="HTH-type_Tx_Regulator"/>
</dbReference>
<dbReference type="GO" id="GO:0003677">
    <property type="term" value="F:DNA binding"/>
    <property type="evidence" value="ECO:0007669"/>
    <property type="project" value="UniProtKB-UniRule"/>
</dbReference>
<dbReference type="OrthoDB" id="9812993at2"/>
<dbReference type="AlphaFoldDB" id="X0QRL5"/>
<sequence>MATSKEALDQAAYKIFSEKGYKHTNIAEIAKSANMAVGSFYKFYKSKEALFIALYVQENDRVKQQLKSQIDWEAKPAKVIDQLVTTGLTIGADNPILAEGHNPDLAEDLTAYYEAETGDDQETLAQFLNKTLVTQLHQAQLGKKKRKAFLSVYDLLANMPTPTDPQDLPAYDETRKNLVKYFVKGILA</sequence>
<dbReference type="PRINTS" id="PR00455">
    <property type="entry name" value="HTHTETR"/>
</dbReference>
<evidence type="ECO:0000256" key="2">
    <source>
        <dbReference type="PROSITE-ProRule" id="PRU00335"/>
    </source>
</evidence>
<protein>
    <recommendedName>
        <fullName evidence="3">HTH tetR-type domain-containing protein</fullName>
    </recommendedName>
</protein>
<reference evidence="4 5" key="1">
    <citation type="journal article" date="2015" name="Genome Announc.">
        <title>Expanding the biotechnology potential of lactobacilli through comparative genomics of 213 strains and associated genera.</title>
        <authorList>
            <person name="Sun Z."/>
            <person name="Harris H.M."/>
            <person name="McCann A."/>
            <person name="Guo C."/>
            <person name="Argimon S."/>
            <person name="Zhang W."/>
            <person name="Yang X."/>
            <person name="Jeffery I.B."/>
            <person name="Cooney J.C."/>
            <person name="Kagawa T.F."/>
            <person name="Liu W."/>
            <person name="Song Y."/>
            <person name="Salvetti E."/>
            <person name="Wrobel A."/>
            <person name="Rasinkangas P."/>
            <person name="Parkhill J."/>
            <person name="Rea M.C."/>
            <person name="O'Sullivan O."/>
            <person name="Ritari J."/>
            <person name="Douillard F.P."/>
            <person name="Paul Ross R."/>
            <person name="Yang R."/>
            <person name="Briner A.E."/>
            <person name="Felis G.E."/>
            <person name="de Vos W.M."/>
            <person name="Barrangou R."/>
            <person name="Klaenhammer T.R."/>
            <person name="Caufield P.W."/>
            <person name="Cui Y."/>
            <person name="Zhang H."/>
            <person name="O'Toole P.W."/>
        </authorList>
    </citation>
    <scope>NUCLEOTIDE SEQUENCE [LARGE SCALE GENOMIC DNA]</scope>
    <source>
        <strain evidence="4 5">DSM 18527</strain>
    </source>
</reference>
<dbReference type="Gene3D" id="1.10.357.10">
    <property type="entry name" value="Tetracycline Repressor, domain 2"/>
    <property type="match status" value="1"/>
</dbReference>
<accession>X0QRL5</accession>
<evidence type="ECO:0000256" key="1">
    <source>
        <dbReference type="ARBA" id="ARBA00023125"/>
    </source>
</evidence>
<dbReference type="InterPro" id="IPR009057">
    <property type="entry name" value="Homeodomain-like_sf"/>
</dbReference>
<evidence type="ECO:0000313" key="4">
    <source>
        <dbReference type="EMBL" id="KRM31868.1"/>
    </source>
</evidence>
<evidence type="ECO:0000313" key="5">
    <source>
        <dbReference type="Proteomes" id="UP000051236"/>
    </source>
</evidence>
<dbReference type="Proteomes" id="UP000051236">
    <property type="component" value="Unassembled WGS sequence"/>
</dbReference>
<dbReference type="PATRIC" id="fig|1423734.3.peg.555"/>
<comment type="caution">
    <text evidence="4">The sequence shown here is derived from an EMBL/GenBank/DDBJ whole genome shotgun (WGS) entry which is preliminary data.</text>
</comment>
<feature type="domain" description="HTH tetR-type" evidence="3">
    <location>
        <begin position="2"/>
        <end position="62"/>
    </location>
</feature>
<proteinExistence type="predicted"/>
<gene>
    <name evidence="4" type="ORF">FC83_GL000549</name>
</gene>
<organism evidence="4 5">
    <name type="scientific">Agrilactobacillus composti DSM 18527 = JCM 14202</name>
    <dbReference type="NCBI Taxonomy" id="1423734"/>
    <lineage>
        <taxon>Bacteria</taxon>
        <taxon>Bacillati</taxon>
        <taxon>Bacillota</taxon>
        <taxon>Bacilli</taxon>
        <taxon>Lactobacillales</taxon>
        <taxon>Lactobacillaceae</taxon>
        <taxon>Agrilactobacillus</taxon>
    </lineage>
</organism>
<dbReference type="EMBL" id="AZGA01000074">
    <property type="protein sequence ID" value="KRM31868.1"/>
    <property type="molecule type" value="Genomic_DNA"/>
</dbReference>
<evidence type="ECO:0000259" key="3">
    <source>
        <dbReference type="PROSITE" id="PS50977"/>
    </source>
</evidence>
<dbReference type="eggNOG" id="COG1309">
    <property type="taxonomic scope" value="Bacteria"/>
</dbReference>
<dbReference type="PANTHER" id="PTHR43479:SF11">
    <property type="entry name" value="ACREF_ENVCD OPERON REPRESSOR-RELATED"/>
    <property type="match status" value="1"/>
</dbReference>
<dbReference type="RefSeq" id="WP_035455096.1">
    <property type="nucleotide sequence ID" value="NZ_AZGA01000074.1"/>
</dbReference>
<dbReference type="SUPFAM" id="SSF46689">
    <property type="entry name" value="Homeodomain-like"/>
    <property type="match status" value="1"/>
</dbReference>
<dbReference type="PROSITE" id="PS50977">
    <property type="entry name" value="HTH_TETR_2"/>
    <property type="match status" value="1"/>
</dbReference>
<keyword evidence="5" id="KW-1185">Reference proteome</keyword>
<name>X0QRL5_9LACO</name>
<keyword evidence="1 2" id="KW-0238">DNA-binding</keyword>